<dbReference type="AlphaFoldDB" id="C8P5V8"/>
<evidence type="ECO:0000256" key="9">
    <source>
        <dbReference type="RuleBase" id="RU365015"/>
    </source>
</evidence>
<dbReference type="GO" id="GO:0005737">
    <property type="term" value="C:cytoplasm"/>
    <property type="evidence" value="ECO:0007669"/>
    <property type="project" value="UniProtKB-SubCell"/>
</dbReference>
<dbReference type="Pfam" id="PF08244">
    <property type="entry name" value="Glyco_hydro_32C"/>
    <property type="match status" value="1"/>
</dbReference>
<evidence type="ECO:0000256" key="2">
    <source>
        <dbReference type="ARBA" id="ARBA00009902"/>
    </source>
</evidence>
<dbReference type="InterPro" id="IPR051214">
    <property type="entry name" value="GH32_Enzymes"/>
</dbReference>
<dbReference type="Proteomes" id="UP000003675">
    <property type="component" value="Unassembled WGS sequence"/>
</dbReference>
<evidence type="ECO:0000256" key="6">
    <source>
        <dbReference type="ARBA" id="ARBA00023295"/>
    </source>
</evidence>
<dbReference type="UniPathway" id="UPA00238"/>
<comment type="caution">
    <text evidence="12">The sequence shown here is derived from an EMBL/GenBank/DDBJ whole genome shotgun (WGS) entry which is preliminary data.</text>
</comment>
<dbReference type="PATRIC" id="fig|525309.8.peg.1949"/>
<evidence type="ECO:0000256" key="7">
    <source>
        <dbReference type="ARBA" id="ARBA00033367"/>
    </source>
</evidence>
<dbReference type="PANTHER" id="PTHR43101">
    <property type="entry name" value="BETA-FRUCTOSIDASE"/>
    <property type="match status" value="1"/>
</dbReference>
<dbReference type="Gene3D" id="2.115.10.20">
    <property type="entry name" value="Glycosyl hydrolase domain, family 43"/>
    <property type="match status" value="1"/>
</dbReference>
<dbReference type="EMBL" id="AZDK01000006">
    <property type="protein sequence ID" value="KRK60269.1"/>
    <property type="molecule type" value="Genomic_DNA"/>
</dbReference>
<evidence type="ECO:0000256" key="8">
    <source>
        <dbReference type="RuleBase" id="RU362110"/>
    </source>
</evidence>
<comment type="function">
    <text evidence="9">Enables the bacterium to metabolize sucrose as a sole carbon source.</text>
</comment>
<dbReference type="InterPro" id="IPR001362">
    <property type="entry name" value="Glyco_hydro_32"/>
</dbReference>
<dbReference type="Proteomes" id="UP000051883">
    <property type="component" value="Unassembled WGS sequence"/>
</dbReference>
<reference evidence="12 14" key="1">
    <citation type="submission" date="2009-09" db="EMBL/GenBank/DDBJ databases">
        <authorList>
            <person name="Qin X."/>
            <person name="Bachman B."/>
            <person name="Battles P."/>
            <person name="Bell A."/>
            <person name="Bess C."/>
            <person name="Bickham C."/>
            <person name="Chaboub L."/>
            <person name="Chen D."/>
            <person name="Coyle M."/>
            <person name="Deiros D.R."/>
            <person name="Dinh H."/>
            <person name="Forbes L."/>
            <person name="Fowler G."/>
            <person name="Francisco L."/>
            <person name="Fu Q."/>
            <person name="Gubbala S."/>
            <person name="Hale W."/>
            <person name="Han Y."/>
            <person name="Hemphill L."/>
            <person name="Highlander S.K."/>
            <person name="Hirani K."/>
            <person name="Hogues M."/>
            <person name="Jackson L."/>
            <person name="Jakkamsetti A."/>
            <person name="Javaid M."/>
            <person name="Jiang H."/>
            <person name="Korchina V."/>
            <person name="Kovar C."/>
            <person name="Lara F."/>
            <person name="Lee S."/>
            <person name="Mata R."/>
            <person name="Mathew T."/>
            <person name="Moen C."/>
            <person name="Morales K."/>
            <person name="Munidasa M."/>
            <person name="Nazareth L."/>
            <person name="Ngo R."/>
            <person name="Nguyen L."/>
            <person name="Okwuonu G."/>
            <person name="Ongeri F."/>
            <person name="Patil S."/>
            <person name="Petrosino J."/>
            <person name="Pham C."/>
            <person name="Pham P."/>
            <person name="Pu L.-L."/>
            <person name="Puazo M."/>
            <person name="Raj R."/>
            <person name="Reid J."/>
            <person name="Rouhana J."/>
            <person name="Saada N."/>
            <person name="Shang Y."/>
            <person name="Simmons D."/>
            <person name="Thornton R."/>
            <person name="Warren J."/>
            <person name="Weissenberger G."/>
            <person name="Zhang J."/>
            <person name="Zhang L."/>
            <person name="Zhou C."/>
            <person name="Zhu D."/>
            <person name="Muzny D."/>
            <person name="Worley K."/>
            <person name="Gibbs R."/>
        </authorList>
    </citation>
    <scope>NUCLEOTIDE SEQUENCE [LARGE SCALE GENOMIC DNA]</scope>
    <source>
        <strain evidence="12 14">DSM 16041</strain>
    </source>
</reference>
<protein>
    <recommendedName>
        <fullName evidence="4 8">Sucrose-6-phosphate hydrolase</fullName>
        <ecNumber evidence="3 8">3.2.1.26</ecNumber>
    </recommendedName>
    <alternativeName>
        <fullName evidence="7 9">Invertase</fullName>
    </alternativeName>
</protein>
<dbReference type="OrthoDB" id="9759709at2"/>
<name>C8P5V8_9LACO</name>
<dbReference type="SUPFAM" id="SSF75005">
    <property type="entry name" value="Arabinanase/levansucrase/invertase"/>
    <property type="match status" value="1"/>
</dbReference>
<evidence type="ECO:0000313" key="13">
    <source>
        <dbReference type="EMBL" id="KRK60269.1"/>
    </source>
</evidence>
<evidence type="ECO:0000259" key="10">
    <source>
        <dbReference type="Pfam" id="PF00251"/>
    </source>
</evidence>
<dbReference type="HOGENOM" id="CLU_001528_7_0_9"/>
<reference evidence="13 15" key="2">
    <citation type="journal article" date="2015" name="Genome Announc.">
        <title>Expanding the biotechnology potential of lactobacilli through comparative genomics of 213 strains and associated genera.</title>
        <authorList>
            <person name="Sun Z."/>
            <person name="Harris H.M."/>
            <person name="McCann A."/>
            <person name="Guo C."/>
            <person name="Argimon S."/>
            <person name="Zhang W."/>
            <person name="Yang X."/>
            <person name="Jeffery I.B."/>
            <person name="Cooney J.C."/>
            <person name="Kagawa T.F."/>
            <person name="Liu W."/>
            <person name="Song Y."/>
            <person name="Salvetti E."/>
            <person name="Wrobel A."/>
            <person name="Rasinkangas P."/>
            <person name="Parkhill J."/>
            <person name="Rea M.C."/>
            <person name="O'Sullivan O."/>
            <person name="Ritari J."/>
            <person name="Douillard F.P."/>
            <person name="Paul Ross R."/>
            <person name="Yang R."/>
            <person name="Briner A.E."/>
            <person name="Felis G.E."/>
            <person name="de Vos W.M."/>
            <person name="Barrangou R."/>
            <person name="Klaenhammer T.R."/>
            <person name="Caufield P.W."/>
            <person name="Cui Y."/>
            <person name="Zhang H."/>
            <person name="O'Toole P.W."/>
        </authorList>
    </citation>
    <scope>NUCLEOTIDE SEQUENCE [LARGE SCALE GENOMIC DNA]</scope>
    <source>
        <strain evidence="13 15">DSM 16041</strain>
    </source>
</reference>
<dbReference type="EC" id="3.2.1.26" evidence="3 8"/>
<dbReference type="SUPFAM" id="SSF49899">
    <property type="entry name" value="Concanavalin A-like lectins/glucanases"/>
    <property type="match status" value="1"/>
</dbReference>
<dbReference type="RefSeq" id="WP_007124005.1">
    <property type="nucleotide sequence ID" value="NZ_AZDK01000006.1"/>
</dbReference>
<dbReference type="Pfam" id="PF00251">
    <property type="entry name" value="Glyco_hydro_32N"/>
    <property type="match status" value="1"/>
</dbReference>
<keyword evidence="5 8" id="KW-0378">Hydrolase</keyword>
<dbReference type="STRING" id="525309.HMPREF0494_0702"/>
<dbReference type="InterPro" id="IPR013189">
    <property type="entry name" value="Glyco_hydro_32_C"/>
</dbReference>
<comment type="pathway">
    <text evidence="1 9">Glycan biosynthesis; sucrose metabolism.</text>
</comment>
<accession>C8P5V8</accession>
<dbReference type="InterPro" id="IPR006232">
    <property type="entry name" value="Suc6P_hydrolase"/>
</dbReference>
<sequence>MKQVNRNKVIQVTDQRYRPRYHIATPGGWLNDPNGLCYYQGYYHVFYQYHPYSAEWGPMHWGHVRSKDLVHWEQLPVALVPGDPEDTGGCFSGSAMVKDGRLYLLYTGHHYYDDGDQDHFWENQNVAYSDDGIHFTKYAGNPVISAPADNSQDFRDPKVWQHQGKYYLVLGSRERATNQGRILLYQSTDLLHWKLSGTMFDVTTVKNTGKMLECPDFFHLAGKDILLCSPMGLPATAKNFMNLSQVCYSVGQLDYANCRFTGTDLQELDKGHNFYATQTMATPDQRRIMIAWTSPFEESMPEKADGWAGILTIPRELTLRDGHLYNQPVREMATLRVRTDYDGQFKLAGRRELTVSDPQHSEFTLTFPTAVTGQFSWQLNDQQGQLISLTYRNGELVLDRRGPDGKRYAELPAGLRDLRIFVDTSSVEIFVNSGWVSFTDRYYATGRVSCQVTSDHEQSAQVQIYTLGTEKGL</sequence>
<evidence type="ECO:0000313" key="14">
    <source>
        <dbReference type="Proteomes" id="UP000003675"/>
    </source>
</evidence>
<keyword evidence="6 8" id="KW-0326">Glycosidase</keyword>
<dbReference type="EMBL" id="ACLL01000018">
    <property type="protein sequence ID" value="EEW54044.1"/>
    <property type="molecule type" value="Genomic_DNA"/>
</dbReference>
<evidence type="ECO:0000313" key="12">
    <source>
        <dbReference type="EMBL" id="EEW54044.1"/>
    </source>
</evidence>
<evidence type="ECO:0000256" key="1">
    <source>
        <dbReference type="ARBA" id="ARBA00004914"/>
    </source>
</evidence>
<dbReference type="Gene3D" id="2.60.120.560">
    <property type="entry name" value="Exo-inulinase, domain 1"/>
    <property type="match status" value="1"/>
</dbReference>
<evidence type="ECO:0000313" key="15">
    <source>
        <dbReference type="Proteomes" id="UP000051883"/>
    </source>
</evidence>
<evidence type="ECO:0000256" key="3">
    <source>
        <dbReference type="ARBA" id="ARBA00012758"/>
    </source>
</evidence>
<keyword evidence="9" id="KW-0963">Cytoplasm</keyword>
<dbReference type="InterPro" id="IPR013320">
    <property type="entry name" value="ConA-like_dom_sf"/>
</dbReference>
<dbReference type="GO" id="GO:0004564">
    <property type="term" value="F:beta-fructofuranosidase activity"/>
    <property type="evidence" value="ECO:0007669"/>
    <property type="project" value="UniProtKB-EC"/>
</dbReference>
<evidence type="ECO:0000259" key="11">
    <source>
        <dbReference type="Pfam" id="PF08244"/>
    </source>
</evidence>
<dbReference type="InterPro" id="IPR023296">
    <property type="entry name" value="Glyco_hydro_beta-prop_sf"/>
</dbReference>
<dbReference type="InterPro" id="IPR013148">
    <property type="entry name" value="Glyco_hydro_32_N"/>
</dbReference>
<keyword evidence="15" id="KW-1185">Reference proteome</keyword>
<dbReference type="eggNOG" id="COG1621">
    <property type="taxonomic scope" value="Bacteria"/>
</dbReference>
<comment type="similarity">
    <text evidence="2 8">Belongs to the glycosyl hydrolase 32 family.</text>
</comment>
<dbReference type="CDD" id="cd08996">
    <property type="entry name" value="GH32_FFase"/>
    <property type="match status" value="1"/>
</dbReference>
<feature type="domain" description="Glycosyl hydrolase family 32 N-terminal" evidence="10">
    <location>
        <begin position="22"/>
        <end position="328"/>
    </location>
</feature>
<comment type="subcellular location">
    <subcellularLocation>
        <location evidence="9">Cytoplasm</location>
    </subcellularLocation>
</comment>
<dbReference type="SMART" id="SM00640">
    <property type="entry name" value="Glyco_32"/>
    <property type="match status" value="1"/>
</dbReference>
<evidence type="ECO:0000256" key="4">
    <source>
        <dbReference type="ARBA" id="ARBA00019623"/>
    </source>
</evidence>
<dbReference type="CAZy" id="GH32">
    <property type="family name" value="Glycoside Hydrolase Family 32"/>
</dbReference>
<dbReference type="GO" id="GO:0005985">
    <property type="term" value="P:sucrose metabolic process"/>
    <property type="evidence" value="ECO:0007669"/>
    <property type="project" value="UniProtKB-UniPathway"/>
</dbReference>
<gene>
    <name evidence="12" type="primary">scrB</name>
    <name evidence="13" type="ORF">FC31_GL001882</name>
    <name evidence="12" type="ORF">HMPREF0494_0702</name>
</gene>
<dbReference type="NCBIfam" id="TIGR01322">
    <property type="entry name" value="scrB_fam"/>
    <property type="match status" value="1"/>
</dbReference>
<proteinExistence type="inferred from homology"/>
<dbReference type="PANTHER" id="PTHR43101:SF1">
    <property type="entry name" value="BETA-FRUCTOSIDASE"/>
    <property type="match status" value="1"/>
</dbReference>
<organism evidence="12 14">
    <name type="scientific">Limosilactobacillus antri DSM 16041</name>
    <dbReference type="NCBI Taxonomy" id="525309"/>
    <lineage>
        <taxon>Bacteria</taxon>
        <taxon>Bacillati</taxon>
        <taxon>Bacillota</taxon>
        <taxon>Bacilli</taxon>
        <taxon>Lactobacillales</taxon>
        <taxon>Lactobacillaceae</taxon>
        <taxon>Limosilactobacillus</taxon>
    </lineage>
</organism>
<feature type="domain" description="Glycosyl hydrolase family 32 C-terminal" evidence="11">
    <location>
        <begin position="332"/>
        <end position="455"/>
    </location>
</feature>
<keyword evidence="9" id="KW-0119">Carbohydrate metabolism</keyword>
<comment type="catalytic activity">
    <reaction evidence="8">
        <text>Hydrolysis of terminal non-reducing beta-D-fructofuranoside residues in beta-D-fructofuranosides.</text>
        <dbReference type="EC" id="3.2.1.26"/>
    </reaction>
</comment>
<evidence type="ECO:0000256" key="5">
    <source>
        <dbReference type="ARBA" id="ARBA00022801"/>
    </source>
</evidence>